<keyword evidence="1" id="KW-0472">Membrane</keyword>
<proteinExistence type="predicted"/>
<comment type="caution">
    <text evidence="2">The sequence shown here is derived from an EMBL/GenBank/DDBJ whole genome shotgun (WGS) entry which is preliminary data.</text>
</comment>
<keyword evidence="3" id="KW-1185">Reference proteome</keyword>
<sequence>MSGKTREHLFNFWGLLDELLNLVLFGLIGLGIIVLSLPDFHGREMLVGVT</sequence>
<keyword evidence="1" id="KW-0812">Transmembrane</keyword>
<dbReference type="Proteomes" id="UP001216674">
    <property type="component" value="Unassembled WGS sequence"/>
</dbReference>
<name>A0ABT6B3H8_9BURK</name>
<accession>A0ABT6B3H8</accession>
<protein>
    <submittedName>
        <fullName evidence="2">Uncharacterized protein</fullName>
    </submittedName>
</protein>
<evidence type="ECO:0000313" key="2">
    <source>
        <dbReference type="EMBL" id="MDF3839434.1"/>
    </source>
</evidence>
<feature type="transmembrane region" description="Helical" evidence="1">
    <location>
        <begin position="20"/>
        <end position="37"/>
    </location>
</feature>
<dbReference type="EMBL" id="JARJLM010000681">
    <property type="protein sequence ID" value="MDF3839434.1"/>
    <property type="molecule type" value="Genomic_DNA"/>
</dbReference>
<keyword evidence="1" id="KW-1133">Transmembrane helix</keyword>
<organism evidence="2 3">
    <name type="scientific">Cupriavidus basilensis</name>
    <dbReference type="NCBI Taxonomy" id="68895"/>
    <lineage>
        <taxon>Bacteria</taxon>
        <taxon>Pseudomonadati</taxon>
        <taxon>Pseudomonadota</taxon>
        <taxon>Betaproteobacteria</taxon>
        <taxon>Burkholderiales</taxon>
        <taxon>Burkholderiaceae</taxon>
        <taxon>Cupriavidus</taxon>
    </lineage>
</organism>
<evidence type="ECO:0000256" key="1">
    <source>
        <dbReference type="SAM" id="Phobius"/>
    </source>
</evidence>
<gene>
    <name evidence="2" type="ORF">P3W85_41840</name>
</gene>
<dbReference type="RefSeq" id="WP_276269136.1">
    <property type="nucleotide sequence ID" value="NZ_JARJLM010000681.1"/>
</dbReference>
<reference evidence="2 3" key="1">
    <citation type="submission" date="2023-03" db="EMBL/GenBank/DDBJ databases">
        <title>Draft assemblies of triclosan tolerant bacteria isolated from returned activated sludge.</title>
        <authorList>
            <person name="Van Hamelsveld S."/>
        </authorList>
    </citation>
    <scope>NUCLEOTIDE SEQUENCE [LARGE SCALE GENOMIC DNA]</scope>
    <source>
        <strain evidence="2 3">GW210010_S58</strain>
    </source>
</reference>
<evidence type="ECO:0000313" key="3">
    <source>
        <dbReference type="Proteomes" id="UP001216674"/>
    </source>
</evidence>